<dbReference type="FunFam" id="3.90.1150.10:FF:000151">
    <property type="entry name" value="Alanine aminotransferase 2"/>
    <property type="match status" value="1"/>
</dbReference>
<feature type="chain" id="PRO_5040184388" evidence="8">
    <location>
        <begin position="30"/>
        <end position="532"/>
    </location>
</feature>
<dbReference type="Pfam" id="PF00155">
    <property type="entry name" value="Aminotran_1_2"/>
    <property type="match status" value="1"/>
</dbReference>
<evidence type="ECO:0000256" key="1">
    <source>
        <dbReference type="ARBA" id="ARBA00001933"/>
    </source>
</evidence>
<dbReference type="FunFam" id="1.10.287.1970:FF:000001">
    <property type="entry name" value="Alanine aminotransferase 2"/>
    <property type="match status" value="1"/>
</dbReference>
<organism evidence="10 11">
    <name type="scientific">Seminavis robusta</name>
    <dbReference type="NCBI Taxonomy" id="568900"/>
    <lineage>
        <taxon>Eukaryota</taxon>
        <taxon>Sar</taxon>
        <taxon>Stramenopiles</taxon>
        <taxon>Ochrophyta</taxon>
        <taxon>Bacillariophyta</taxon>
        <taxon>Bacillariophyceae</taxon>
        <taxon>Bacillariophycidae</taxon>
        <taxon>Naviculales</taxon>
        <taxon>Naviculaceae</taxon>
        <taxon>Seminavis</taxon>
    </lineage>
</organism>
<dbReference type="Gene3D" id="3.40.640.10">
    <property type="entry name" value="Type I PLP-dependent aspartate aminotransferase-like (Major domain)"/>
    <property type="match status" value="1"/>
</dbReference>
<evidence type="ECO:0000256" key="5">
    <source>
        <dbReference type="ARBA" id="ARBA00022898"/>
    </source>
</evidence>
<evidence type="ECO:0000313" key="10">
    <source>
        <dbReference type="EMBL" id="CAB9518182.1"/>
    </source>
</evidence>
<gene>
    <name evidence="10" type="ORF">SEMRO_913_G219410.1</name>
</gene>
<name>A0A9N8EB59_9STRA</name>
<comment type="cofactor">
    <cofactor evidence="1">
        <name>pyridoxal 5'-phosphate</name>
        <dbReference type="ChEBI" id="CHEBI:597326"/>
    </cofactor>
</comment>
<evidence type="ECO:0000256" key="3">
    <source>
        <dbReference type="ARBA" id="ARBA00022576"/>
    </source>
</evidence>
<keyword evidence="5" id="KW-0663">Pyridoxal phosphate</keyword>
<dbReference type="InterPro" id="IPR004839">
    <property type="entry name" value="Aminotransferase_I/II_large"/>
</dbReference>
<dbReference type="PANTHER" id="PTHR11751:SF29">
    <property type="entry name" value="ALANINE TRANSAMINASE"/>
    <property type="match status" value="1"/>
</dbReference>
<keyword evidence="11" id="KW-1185">Reference proteome</keyword>
<protein>
    <submittedName>
        <fullName evidence="10">Probable alanine aminotransferase, mitochondrial</fullName>
    </submittedName>
</protein>
<dbReference type="PANTHER" id="PTHR11751">
    <property type="entry name" value="ALANINE AMINOTRANSFERASE"/>
    <property type="match status" value="1"/>
</dbReference>
<dbReference type="CDD" id="cd00609">
    <property type="entry name" value="AAT_like"/>
    <property type="match status" value="1"/>
</dbReference>
<keyword evidence="4" id="KW-0808">Transferase</keyword>
<evidence type="ECO:0000256" key="7">
    <source>
        <dbReference type="SAM" id="Coils"/>
    </source>
</evidence>
<dbReference type="GO" id="GO:0030170">
    <property type="term" value="F:pyridoxal phosphate binding"/>
    <property type="evidence" value="ECO:0007669"/>
    <property type="project" value="InterPro"/>
</dbReference>
<dbReference type="InterPro" id="IPR015421">
    <property type="entry name" value="PyrdxlP-dep_Trfase_major"/>
</dbReference>
<comment type="caution">
    <text evidence="10">The sequence shown here is derived from an EMBL/GenBank/DDBJ whole genome shotgun (WGS) entry which is preliminary data.</text>
</comment>
<dbReference type="Gene3D" id="1.10.287.1970">
    <property type="match status" value="1"/>
</dbReference>
<evidence type="ECO:0000256" key="4">
    <source>
        <dbReference type="ARBA" id="ARBA00022679"/>
    </source>
</evidence>
<dbReference type="InterPro" id="IPR015422">
    <property type="entry name" value="PyrdxlP-dep_Trfase_small"/>
</dbReference>
<evidence type="ECO:0000256" key="8">
    <source>
        <dbReference type="SAM" id="SignalP"/>
    </source>
</evidence>
<comment type="subunit">
    <text evidence="2">Homodimer.</text>
</comment>
<keyword evidence="7" id="KW-0175">Coiled coil</keyword>
<dbReference type="FunFam" id="3.40.640.10:FF:000012">
    <property type="entry name" value="alanine aminotransferase 2"/>
    <property type="match status" value="1"/>
</dbReference>
<dbReference type="InterPro" id="IPR045088">
    <property type="entry name" value="ALAT1/2-like"/>
</dbReference>
<evidence type="ECO:0000256" key="2">
    <source>
        <dbReference type="ARBA" id="ARBA00011738"/>
    </source>
</evidence>
<evidence type="ECO:0000259" key="9">
    <source>
        <dbReference type="Pfam" id="PF00155"/>
    </source>
</evidence>
<reference evidence="10" key="1">
    <citation type="submission" date="2020-06" db="EMBL/GenBank/DDBJ databases">
        <authorList>
            <consortium name="Plant Systems Biology data submission"/>
        </authorList>
    </citation>
    <scope>NUCLEOTIDE SEQUENCE</scope>
    <source>
        <strain evidence="10">D6</strain>
    </source>
</reference>
<accession>A0A9N8EB59</accession>
<dbReference type="EMBL" id="CAICTM010000911">
    <property type="protein sequence ID" value="CAB9518182.1"/>
    <property type="molecule type" value="Genomic_DNA"/>
</dbReference>
<feature type="coiled-coil region" evidence="7">
    <location>
        <begin position="246"/>
        <end position="273"/>
    </location>
</feature>
<dbReference type="Gene3D" id="3.90.1150.10">
    <property type="entry name" value="Aspartate Aminotransferase, domain 1"/>
    <property type="match status" value="1"/>
</dbReference>
<comment type="similarity">
    <text evidence="6">Belongs to the class-I pyridoxal-phosphate-dependent aminotransferase family. Alanine aminotransferase subfamily.</text>
</comment>
<evidence type="ECO:0000313" key="11">
    <source>
        <dbReference type="Proteomes" id="UP001153069"/>
    </source>
</evidence>
<dbReference type="GO" id="GO:0004021">
    <property type="term" value="F:L-alanine:2-oxoglutarate aminotransferase activity"/>
    <property type="evidence" value="ECO:0007669"/>
    <property type="project" value="TreeGrafter"/>
</dbReference>
<feature type="domain" description="Aminotransferase class I/classII large" evidence="9">
    <location>
        <begin position="136"/>
        <end position="518"/>
    </location>
</feature>
<dbReference type="AlphaFoldDB" id="A0A9N8EB59"/>
<keyword evidence="8" id="KW-0732">Signal</keyword>
<dbReference type="SUPFAM" id="SSF53383">
    <property type="entry name" value="PLP-dependent transferases"/>
    <property type="match status" value="1"/>
</dbReference>
<keyword evidence="3 10" id="KW-0032">Aminotransferase</keyword>
<evidence type="ECO:0000256" key="6">
    <source>
        <dbReference type="ARBA" id="ARBA00025785"/>
    </source>
</evidence>
<feature type="signal peptide" evidence="8">
    <location>
        <begin position="1"/>
        <end position="29"/>
    </location>
</feature>
<sequence>MTRSPLTTGWLLLGLPLLLLDFQSNGVLASVAPREVPKNFPSISNDKMKKRLTEESMSQNIRQMEYAVRGKIVIAAEQIRDELSSENHPYDFDHVVFTNIGNPQSVGQKPLTWPRQVMALVDLPDHVGVNHPLASQMFPADAIRRAKEIKAAMACGSSGAYSHSKGVKLLREDVVKFISHRDGGVQADPEDIFLTNGASTGIVMILNALLADSTCGVLIPIPQYPIYSATIDQFGGNKVGYFLDEANGWDLNLQELERALQEARSQGINVNSMVLINPGNPTGGVLKKKTIKEVVKFCVKHKLVLLADEVYQENVYDEKAQFVSVKRVAHELGVLQKDKLELASFHSTSKGVFGECGRRGGYMELVGFDPVVKDHIYKLASSGLCSSLNGQVMTALMCRGPEPGEESYDMHEAEKQSIYQSLKRRSQIVTDGLNRIPGFSCQPAQGAMYSFPAVQLPEAAVEAAKIAGLSPDTLYALSLLERTGICVVPASGFSQKEGRFGFRTTFLPSEAEMERCVELFRSHHEEFCQKYA</sequence>
<dbReference type="OrthoDB" id="1732682at2759"/>
<dbReference type="InterPro" id="IPR015424">
    <property type="entry name" value="PyrdxlP-dep_Trfase"/>
</dbReference>
<dbReference type="Proteomes" id="UP001153069">
    <property type="component" value="Unassembled WGS sequence"/>
</dbReference>
<proteinExistence type="inferred from homology"/>